<dbReference type="AlphaFoldDB" id="A0A4Y7IRD6"/>
<dbReference type="OMA" id="ACLHIEL"/>
<evidence type="ECO:0000256" key="1">
    <source>
        <dbReference type="ARBA" id="ARBA00022884"/>
    </source>
</evidence>
<dbReference type="STRING" id="3469.A0A4Y7IRD6"/>
<feature type="region of interest" description="Disordered" evidence="3">
    <location>
        <begin position="175"/>
        <end position="197"/>
    </location>
</feature>
<dbReference type="Pfam" id="PF00076">
    <property type="entry name" value="RRM_1"/>
    <property type="match status" value="2"/>
</dbReference>
<evidence type="ECO:0000259" key="4">
    <source>
        <dbReference type="PROSITE" id="PS50102"/>
    </source>
</evidence>
<proteinExistence type="predicted"/>
<dbReference type="InterPro" id="IPR000504">
    <property type="entry name" value="RRM_dom"/>
</dbReference>
<gene>
    <name evidence="5" type="ORF">C5167_018462</name>
</gene>
<dbReference type="FunFam" id="3.30.70.330:FF:000335">
    <property type="entry name" value="RNA-binding protein with multiple splicing 2"/>
    <property type="match status" value="1"/>
</dbReference>
<dbReference type="InterPro" id="IPR035979">
    <property type="entry name" value="RBD_domain_sf"/>
</dbReference>
<accession>A0A4Y7IRD6</accession>
<dbReference type="SMART" id="SM00360">
    <property type="entry name" value="RRM"/>
    <property type="match status" value="2"/>
</dbReference>
<feature type="domain" description="RRM" evidence="4">
    <location>
        <begin position="206"/>
        <end position="273"/>
    </location>
</feature>
<dbReference type="SUPFAM" id="SSF54928">
    <property type="entry name" value="RNA-binding domain, RBD"/>
    <property type="match status" value="1"/>
</dbReference>
<sequence>MDSHFHNQNHRFLNPLYQSQPSIPYHHHTSLVTDSSIVSPVSIHHHHPPYDPSSYIPLQHNNVINYNENKNSDINTLFISGLPDDVKAREIHNLFRRRQGFEFSQLKYTGRGNQVVAFATFLNHHTAMAAMNSLNGATFDPQSGACLHIELARSNSRTKRAGGYLVIDKRGKLSADEKETSSNDAPIPQFTEQSENTAKGELQPCSTLFIANLGPNCAEDELRQALSPYPGFKIVKMRAKRGMPVAFADFEEVEQANEAMQSLQGTTLPSSDRGGLHLEHDPINLLDLSAYPSIRDLSLPAAEHLPSNQLFWPLRLSDPTTVYSALYALLQFCNSLSPHLIKLNHGNKTRLLAQQNYW</sequence>
<dbReference type="Gene3D" id="3.30.70.330">
    <property type="match status" value="2"/>
</dbReference>
<evidence type="ECO:0000313" key="6">
    <source>
        <dbReference type="Proteomes" id="UP000316621"/>
    </source>
</evidence>
<evidence type="ECO:0000256" key="2">
    <source>
        <dbReference type="PROSITE-ProRule" id="PRU00176"/>
    </source>
</evidence>
<feature type="domain" description="RRM" evidence="4">
    <location>
        <begin position="75"/>
        <end position="154"/>
    </location>
</feature>
<protein>
    <recommendedName>
        <fullName evidence="4">RRM domain-containing protein</fullName>
    </recommendedName>
</protein>
<dbReference type="PROSITE" id="PS50102">
    <property type="entry name" value="RRM"/>
    <property type="match status" value="2"/>
</dbReference>
<keyword evidence="6" id="KW-1185">Reference proteome</keyword>
<keyword evidence="1 2" id="KW-0694">RNA-binding</keyword>
<dbReference type="EMBL" id="CM010716">
    <property type="protein sequence ID" value="RZC50038.1"/>
    <property type="molecule type" value="Genomic_DNA"/>
</dbReference>
<reference evidence="5 6" key="1">
    <citation type="journal article" date="2018" name="Science">
        <title>The opium poppy genome and morphinan production.</title>
        <authorList>
            <person name="Guo L."/>
            <person name="Winzer T."/>
            <person name="Yang X."/>
            <person name="Li Y."/>
            <person name="Ning Z."/>
            <person name="He Z."/>
            <person name="Teodor R."/>
            <person name="Lu Y."/>
            <person name="Bowser T.A."/>
            <person name="Graham I.A."/>
            <person name="Ye K."/>
        </authorList>
    </citation>
    <scope>NUCLEOTIDE SEQUENCE [LARGE SCALE GENOMIC DNA]</scope>
    <source>
        <strain evidence="6">cv. HN1</strain>
        <tissue evidence="5">Leaves</tissue>
    </source>
</reference>
<dbReference type="PANTHER" id="PTHR10501">
    <property type="entry name" value="U1 SMALL NUCLEAR RIBONUCLEOPROTEIN A/U2 SMALL NUCLEAR RIBONUCLEOPROTEIN B"/>
    <property type="match status" value="1"/>
</dbReference>
<dbReference type="Gramene" id="RZC50038">
    <property type="protein sequence ID" value="RZC50038"/>
    <property type="gene ID" value="C5167_018462"/>
</dbReference>
<dbReference type="InterPro" id="IPR012677">
    <property type="entry name" value="Nucleotide-bd_a/b_plait_sf"/>
</dbReference>
<evidence type="ECO:0000313" key="5">
    <source>
        <dbReference type="EMBL" id="RZC50038.1"/>
    </source>
</evidence>
<organism evidence="5 6">
    <name type="scientific">Papaver somniferum</name>
    <name type="common">Opium poppy</name>
    <dbReference type="NCBI Taxonomy" id="3469"/>
    <lineage>
        <taxon>Eukaryota</taxon>
        <taxon>Viridiplantae</taxon>
        <taxon>Streptophyta</taxon>
        <taxon>Embryophyta</taxon>
        <taxon>Tracheophyta</taxon>
        <taxon>Spermatophyta</taxon>
        <taxon>Magnoliopsida</taxon>
        <taxon>Ranunculales</taxon>
        <taxon>Papaveraceae</taxon>
        <taxon>Papaveroideae</taxon>
        <taxon>Papaver</taxon>
    </lineage>
</organism>
<evidence type="ECO:0000256" key="3">
    <source>
        <dbReference type="SAM" id="MobiDB-lite"/>
    </source>
</evidence>
<name>A0A4Y7IRD6_PAPSO</name>
<dbReference type="GO" id="GO:0003723">
    <property type="term" value="F:RNA binding"/>
    <property type="evidence" value="ECO:0007669"/>
    <property type="project" value="UniProtKB-UniRule"/>
</dbReference>
<dbReference type="Proteomes" id="UP000316621">
    <property type="component" value="Chromosome 2"/>
</dbReference>